<evidence type="ECO:0000313" key="5">
    <source>
        <dbReference type="Proteomes" id="UP000293360"/>
    </source>
</evidence>
<dbReference type="PANTHER" id="PTHR48070:SF3">
    <property type="entry name" value="ESTERASE DBAE-RELATED"/>
    <property type="match status" value="1"/>
</dbReference>
<evidence type="ECO:0000256" key="2">
    <source>
        <dbReference type="ARBA" id="ARBA00022801"/>
    </source>
</evidence>
<name>A0A4Q4SVY0_9PEZI</name>
<dbReference type="GO" id="GO:0005634">
    <property type="term" value="C:nucleus"/>
    <property type="evidence" value="ECO:0007669"/>
    <property type="project" value="TreeGrafter"/>
</dbReference>
<gene>
    <name evidence="4" type="ORF">DL764_009058</name>
</gene>
<accession>A0A4Q4SVY0</accession>
<comment type="similarity">
    <text evidence="1">Belongs to the LovG family.</text>
</comment>
<dbReference type="Pfam" id="PF03959">
    <property type="entry name" value="FSH1"/>
    <property type="match status" value="1"/>
</dbReference>
<dbReference type="SUPFAM" id="SSF53474">
    <property type="entry name" value="alpha/beta-Hydrolases"/>
    <property type="match status" value="1"/>
</dbReference>
<dbReference type="Gene3D" id="3.40.50.1820">
    <property type="entry name" value="alpha/beta hydrolase"/>
    <property type="match status" value="1"/>
</dbReference>
<proteinExistence type="inferred from homology"/>
<keyword evidence="5" id="KW-1185">Reference proteome</keyword>
<dbReference type="STRING" id="155417.A0A4Q4SVY0"/>
<dbReference type="InterPro" id="IPR029058">
    <property type="entry name" value="AB_hydrolase_fold"/>
</dbReference>
<sequence>MLRKGTKVKANRPVMVMLHGSGSSSAIFGIQTHFVARELSRTYDLIFLDAPTPCAPGPGVLPLFAGMPGYYRWLTTVDHPASSTMYVAELFNVARYIQTQLDAQDINPAKVEAFFGFSQGALVAMAMLGLRQAKQSAWENLRFCVAIGAGTTGNEAQLAGIQKMFAMLSGLVGRGDGKFPGYTAHAVGTEDLWYGDGKRLVTMCCEDRTVSMDYRDGHVVPRQKADVSRLLMLIDSIDRKSKSGGISTEDSSNAMLNSLPSVLDGGNIAQAMAVLAENGITI</sequence>
<evidence type="ECO:0000259" key="3">
    <source>
        <dbReference type="Pfam" id="PF03959"/>
    </source>
</evidence>
<dbReference type="PANTHER" id="PTHR48070">
    <property type="entry name" value="ESTERASE OVCA2"/>
    <property type="match status" value="1"/>
</dbReference>
<dbReference type="GO" id="GO:0005737">
    <property type="term" value="C:cytoplasm"/>
    <property type="evidence" value="ECO:0007669"/>
    <property type="project" value="TreeGrafter"/>
</dbReference>
<reference evidence="4 5" key="1">
    <citation type="submission" date="2018-06" db="EMBL/GenBank/DDBJ databases">
        <title>Complete Genomes of Monosporascus.</title>
        <authorList>
            <person name="Robinson A.J."/>
            <person name="Natvig D.O."/>
        </authorList>
    </citation>
    <scope>NUCLEOTIDE SEQUENCE [LARGE SCALE GENOMIC DNA]</scope>
    <source>
        <strain evidence="4 5">CBS 110550</strain>
    </source>
</reference>
<keyword evidence="2" id="KW-0378">Hydrolase</keyword>
<dbReference type="InterPro" id="IPR050593">
    <property type="entry name" value="LovG"/>
</dbReference>
<dbReference type="GO" id="GO:0044550">
    <property type="term" value="P:secondary metabolite biosynthetic process"/>
    <property type="evidence" value="ECO:0007669"/>
    <property type="project" value="TreeGrafter"/>
</dbReference>
<evidence type="ECO:0000313" key="4">
    <source>
        <dbReference type="EMBL" id="RYO86085.1"/>
    </source>
</evidence>
<organism evidence="4 5">
    <name type="scientific">Monosporascus ibericus</name>
    <dbReference type="NCBI Taxonomy" id="155417"/>
    <lineage>
        <taxon>Eukaryota</taxon>
        <taxon>Fungi</taxon>
        <taxon>Dikarya</taxon>
        <taxon>Ascomycota</taxon>
        <taxon>Pezizomycotina</taxon>
        <taxon>Sordariomycetes</taxon>
        <taxon>Xylariomycetidae</taxon>
        <taxon>Xylariales</taxon>
        <taxon>Xylariales incertae sedis</taxon>
        <taxon>Monosporascus</taxon>
    </lineage>
</organism>
<dbReference type="InterPro" id="IPR005645">
    <property type="entry name" value="FSH-like_dom"/>
</dbReference>
<evidence type="ECO:0000256" key="1">
    <source>
        <dbReference type="ARBA" id="ARBA00005863"/>
    </source>
</evidence>
<comment type="caution">
    <text evidence="4">The sequence shown here is derived from an EMBL/GenBank/DDBJ whole genome shotgun (WGS) entry which is preliminary data.</text>
</comment>
<dbReference type="EMBL" id="QJNU01000791">
    <property type="protein sequence ID" value="RYO86085.1"/>
    <property type="molecule type" value="Genomic_DNA"/>
</dbReference>
<feature type="domain" description="Serine hydrolase" evidence="3">
    <location>
        <begin position="16"/>
        <end position="227"/>
    </location>
</feature>
<dbReference type="GO" id="GO:0016787">
    <property type="term" value="F:hydrolase activity"/>
    <property type="evidence" value="ECO:0007669"/>
    <property type="project" value="UniProtKB-KW"/>
</dbReference>
<dbReference type="Proteomes" id="UP000293360">
    <property type="component" value="Unassembled WGS sequence"/>
</dbReference>
<dbReference type="AlphaFoldDB" id="A0A4Q4SVY0"/>
<dbReference type="OrthoDB" id="414698at2759"/>
<protein>
    <recommendedName>
        <fullName evidence="3">Serine hydrolase domain-containing protein</fullName>
    </recommendedName>
</protein>